<evidence type="ECO:0000313" key="1">
    <source>
        <dbReference type="EMBL" id="RSL42451.1"/>
    </source>
</evidence>
<dbReference type="Proteomes" id="UP000288168">
    <property type="component" value="Unassembled WGS sequence"/>
</dbReference>
<reference evidence="1 2" key="1">
    <citation type="submission" date="2017-06" db="EMBL/GenBank/DDBJ databases">
        <title>Comparative genomic analysis of Ambrosia Fusariam Clade fungi.</title>
        <authorList>
            <person name="Stajich J.E."/>
            <person name="Carrillo J."/>
            <person name="Kijimoto T."/>
            <person name="Eskalen A."/>
            <person name="O'Donnell K."/>
            <person name="Kasson M."/>
        </authorList>
    </citation>
    <scope>NUCLEOTIDE SEQUENCE [LARGE SCALE GENOMIC DNA]</scope>
    <source>
        <strain evidence="1 2">NRRL62584</strain>
    </source>
</reference>
<dbReference type="OrthoDB" id="3257981at2759"/>
<accession>A0A428NNU5</accession>
<keyword evidence="2" id="KW-1185">Reference proteome</keyword>
<name>A0A428NNU5_9HYPO</name>
<comment type="caution">
    <text evidence="1">The sequence shown here is derived from an EMBL/GenBank/DDBJ whole genome shotgun (WGS) entry which is preliminary data.</text>
</comment>
<organism evidence="1 2">
    <name type="scientific">Fusarium duplospermum</name>
    <dbReference type="NCBI Taxonomy" id="1325734"/>
    <lineage>
        <taxon>Eukaryota</taxon>
        <taxon>Fungi</taxon>
        <taxon>Dikarya</taxon>
        <taxon>Ascomycota</taxon>
        <taxon>Pezizomycotina</taxon>
        <taxon>Sordariomycetes</taxon>
        <taxon>Hypocreomycetidae</taxon>
        <taxon>Hypocreales</taxon>
        <taxon>Nectriaceae</taxon>
        <taxon>Fusarium</taxon>
        <taxon>Fusarium solani species complex</taxon>
    </lineage>
</organism>
<proteinExistence type="predicted"/>
<dbReference type="AlphaFoldDB" id="A0A428NNU5"/>
<evidence type="ECO:0000313" key="2">
    <source>
        <dbReference type="Proteomes" id="UP000288168"/>
    </source>
</evidence>
<dbReference type="EMBL" id="NKCI01000367">
    <property type="protein sequence ID" value="RSL42451.1"/>
    <property type="molecule type" value="Genomic_DNA"/>
</dbReference>
<protein>
    <submittedName>
        <fullName evidence="1">Uncharacterized protein</fullName>
    </submittedName>
</protein>
<gene>
    <name evidence="1" type="ORF">CEP54_015476</name>
</gene>
<sequence length="218" mass="24135">MAVTTILTTKTRVMPLVPTLCSTTFLSLDNIIWNFYDQLGRTAGHVQSSMDDFSKIFAFKKMNVIKDGDNFAAVEALAKGLIGQGVTITKDSTRDGTQLTSQNTLEGPYCDRARSAVTEADRTMFLEMPPAGKDNCVNEDLFTGFMCHGFTRLPAIKELERSKWGGVTEEDITTAAFNTWWYKNGQTNNPRSHEETDLSANGMLSNIIDMETRAPGLV</sequence>